<proteinExistence type="predicted"/>
<dbReference type="InterPro" id="IPR036514">
    <property type="entry name" value="SGNH_hydro_sf"/>
</dbReference>
<accession>A0A226WXA9</accession>
<gene>
    <name evidence="3" type="ORF">BSU04_24260</name>
</gene>
<dbReference type="SUPFAM" id="SSF52266">
    <property type="entry name" value="SGNH hydrolase"/>
    <property type="match status" value="1"/>
</dbReference>
<evidence type="ECO:0000313" key="4">
    <source>
        <dbReference type="Proteomes" id="UP000214720"/>
    </source>
</evidence>
<dbReference type="Pfam" id="PF13472">
    <property type="entry name" value="Lipase_GDSL_2"/>
    <property type="match status" value="1"/>
</dbReference>
<feature type="region of interest" description="Disordered" evidence="1">
    <location>
        <begin position="1"/>
        <end position="21"/>
    </location>
</feature>
<dbReference type="PANTHER" id="PTHR30383">
    <property type="entry name" value="THIOESTERASE 1/PROTEASE 1/LYSOPHOSPHOLIPASE L1"/>
    <property type="match status" value="1"/>
</dbReference>
<evidence type="ECO:0000259" key="2">
    <source>
        <dbReference type="Pfam" id="PF13472"/>
    </source>
</evidence>
<dbReference type="Gene3D" id="3.40.50.1110">
    <property type="entry name" value="SGNH hydrolase"/>
    <property type="match status" value="1"/>
</dbReference>
<dbReference type="Proteomes" id="UP000214720">
    <property type="component" value="Unassembled WGS sequence"/>
</dbReference>
<dbReference type="AlphaFoldDB" id="A0A226WXA9"/>
<dbReference type="InterPro" id="IPR013830">
    <property type="entry name" value="SGNH_hydro"/>
</dbReference>
<comment type="caution">
    <text evidence="3">The sequence shown here is derived from an EMBL/GenBank/DDBJ whole genome shotgun (WGS) entry which is preliminary data.</text>
</comment>
<dbReference type="RefSeq" id="WP_089162750.1">
    <property type="nucleotide sequence ID" value="NZ_MTHB01000159.1"/>
</dbReference>
<feature type="domain" description="SGNH hydrolase-type esterase" evidence="2">
    <location>
        <begin position="89"/>
        <end position="255"/>
    </location>
</feature>
<organism evidence="3 4">
    <name type="scientific">Caballeronia sordidicola</name>
    <name type="common">Burkholderia sordidicola</name>
    <dbReference type="NCBI Taxonomy" id="196367"/>
    <lineage>
        <taxon>Bacteria</taxon>
        <taxon>Pseudomonadati</taxon>
        <taxon>Pseudomonadota</taxon>
        <taxon>Betaproteobacteria</taxon>
        <taxon>Burkholderiales</taxon>
        <taxon>Burkholderiaceae</taxon>
        <taxon>Caballeronia</taxon>
    </lineage>
</organism>
<evidence type="ECO:0000256" key="1">
    <source>
        <dbReference type="SAM" id="MobiDB-lite"/>
    </source>
</evidence>
<dbReference type="GO" id="GO:0004622">
    <property type="term" value="F:phosphatidylcholine lysophospholipase activity"/>
    <property type="evidence" value="ECO:0007669"/>
    <property type="project" value="TreeGrafter"/>
</dbReference>
<dbReference type="PANTHER" id="PTHR30383:SF5">
    <property type="entry name" value="SGNH HYDROLASE-TYPE ESTERASE DOMAIN-CONTAINING PROTEIN"/>
    <property type="match status" value="1"/>
</dbReference>
<name>A0A226WXA9_CABSO</name>
<sequence>MSDSVPGVGMVDQLDSQGSGPTEDEIRFVHAYLAPGPFDADLLARAHDPAVLAAREARAEALRARDWPNLGQYRDANRTLQGVSPKAVFIGDSLTEFWLAGDPGMFRYGLVSGGVINRGISGQTSPQILLRFMADVIQLKPAVVHLLCGGNDLAGNTGPTTFADYQNNIIAMVTLARAFDVQVILGSVTPAGSFAWRPGIDPRARITEINAWLRALAVERGLVFADYHSALAAPDGSLRAELTRDGVHPTAAGYDVMRPIALAALTAATQ</sequence>
<protein>
    <submittedName>
        <fullName evidence="3">Lipolytic enzyme, G-D-S-L</fullName>
    </submittedName>
</protein>
<dbReference type="OrthoDB" id="9790057at2"/>
<reference evidence="4" key="1">
    <citation type="submission" date="2017-01" db="EMBL/GenBank/DDBJ databases">
        <title>Genome Analysis of Deinococcus marmoris KOPRI26562.</title>
        <authorList>
            <person name="Kim J.H."/>
            <person name="Oh H.-M."/>
        </authorList>
    </citation>
    <scope>NUCLEOTIDE SEQUENCE [LARGE SCALE GENOMIC DNA]</scope>
    <source>
        <strain evidence="4">PAMC 26633</strain>
    </source>
</reference>
<dbReference type="EMBL" id="MTHB01000159">
    <property type="protein sequence ID" value="OXC75832.1"/>
    <property type="molecule type" value="Genomic_DNA"/>
</dbReference>
<dbReference type="InterPro" id="IPR051532">
    <property type="entry name" value="Ester_Hydrolysis_Enzymes"/>
</dbReference>
<evidence type="ECO:0000313" key="3">
    <source>
        <dbReference type="EMBL" id="OXC75832.1"/>
    </source>
</evidence>